<dbReference type="PANTHER" id="PTHR10877:SF183">
    <property type="entry name" value="AT14535P-RELATED"/>
    <property type="match status" value="1"/>
</dbReference>
<sequence length="578" mass="65568">MQWMDETFVPAFYPVQEYNGDSLSLQDKFYINDLTNIRLGLVRLRQVRMPKEKCGYWKLTPNHFCTTDFQSSREEKRDHCVSWKSMNSTCPLAENSFLTKDAYKYRSSSEMNGMPFAGGYDVYGGGGYVQDFPNNRDSVNTILNEIQTHRWLDRRTRALLIEFSLYNSNIKLIAFSTFAVEFTETGNVLAYTFTQSFRPTLLTDATGAFSILFYFIYIIALIIATVKIIGKFRDQGFDFFKAAWNVIDLITIVLSYAAIAVWIVKYIQTSRALKRYYNDKSGFISFVQIVFWDNVFNSIIGIIVFTATLRILKALGYNKRCAELVTVVRHAAPQLFSFFVVFGLGFFGFVILGHLLFGSSMFDYHNMLTASGSLANTLIGRNSLDKMVAAAPSFAQVYFFVYVLFIIFILLTMFAAILNQSITEVRANYQNESPIGILDLIKGAFTDLLGLVGIHLRSNKRQNSVPKKYMTGIPKKNAQIDTPNVLQLLRDTFGEVGDDKLANEKDGNKSQQSEGEGVSKGDLDYLISEEDKKSFNKLSLNSGRISRARTPQDIDLGFSYPKAEKTIHTAVIYKLLTQ</sequence>
<feature type="transmembrane region" description="Helical" evidence="8">
    <location>
        <begin position="242"/>
        <end position="263"/>
    </location>
</feature>
<dbReference type="PRINTS" id="PR01433">
    <property type="entry name" value="POLYCYSTIN2"/>
</dbReference>
<evidence type="ECO:0000256" key="8">
    <source>
        <dbReference type="SAM" id="Phobius"/>
    </source>
</evidence>
<evidence type="ECO:0000256" key="6">
    <source>
        <dbReference type="ARBA" id="ARBA00023180"/>
    </source>
</evidence>
<dbReference type="PANTHER" id="PTHR10877">
    <property type="entry name" value="POLYCYSTIN FAMILY MEMBER"/>
    <property type="match status" value="1"/>
</dbReference>
<comment type="similarity">
    <text evidence="2">Belongs to the polycystin family.</text>
</comment>
<feature type="domain" description="Polycystin cation channel PKD1/PKD2" evidence="9">
    <location>
        <begin position="206"/>
        <end position="425"/>
    </location>
</feature>
<feature type="transmembrane region" description="Helical" evidence="8">
    <location>
        <begin position="335"/>
        <end position="357"/>
    </location>
</feature>
<evidence type="ECO:0000256" key="1">
    <source>
        <dbReference type="ARBA" id="ARBA00004141"/>
    </source>
</evidence>
<evidence type="ECO:0000313" key="11">
    <source>
        <dbReference type="EMBL" id="CAC5377681.1"/>
    </source>
</evidence>
<keyword evidence="5 8" id="KW-0472">Membrane</keyword>
<keyword evidence="12" id="KW-1185">Reference proteome</keyword>
<feature type="domain" description="Polycystin" evidence="10">
    <location>
        <begin position="2"/>
        <end position="197"/>
    </location>
</feature>
<keyword evidence="4 8" id="KW-1133">Transmembrane helix</keyword>
<evidence type="ECO:0000259" key="10">
    <source>
        <dbReference type="Pfam" id="PF20519"/>
    </source>
</evidence>
<keyword evidence="3 8" id="KW-0812">Transmembrane</keyword>
<feature type="transmembrane region" description="Helical" evidence="8">
    <location>
        <begin position="283"/>
        <end position="309"/>
    </location>
</feature>
<comment type="subcellular location">
    <subcellularLocation>
        <location evidence="1">Membrane</location>
        <topology evidence="1">Multi-pass membrane protein</topology>
    </subcellularLocation>
</comment>
<dbReference type="InterPro" id="IPR046791">
    <property type="entry name" value="Polycystin_dom"/>
</dbReference>
<dbReference type="GO" id="GO:0005509">
    <property type="term" value="F:calcium ion binding"/>
    <property type="evidence" value="ECO:0007669"/>
    <property type="project" value="InterPro"/>
</dbReference>
<organism evidence="11 12">
    <name type="scientific">Mytilus coruscus</name>
    <name type="common">Sea mussel</name>
    <dbReference type="NCBI Taxonomy" id="42192"/>
    <lineage>
        <taxon>Eukaryota</taxon>
        <taxon>Metazoa</taxon>
        <taxon>Spiralia</taxon>
        <taxon>Lophotrochozoa</taxon>
        <taxon>Mollusca</taxon>
        <taxon>Bivalvia</taxon>
        <taxon>Autobranchia</taxon>
        <taxon>Pteriomorphia</taxon>
        <taxon>Mytilida</taxon>
        <taxon>Mytiloidea</taxon>
        <taxon>Mytilidae</taxon>
        <taxon>Mytilinae</taxon>
        <taxon>Mytilus</taxon>
    </lineage>
</organism>
<feature type="compositionally biased region" description="Basic and acidic residues" evidence="7">
    <location>
        <begin position="498"/>
        <end position="508"/>
    </location>
</feature>
<dbReference type="OrthoDB" id="444119at2759"/>
<accession>A0A6J8B2P3</accession>
<evidence type="ECO:0000256" key="4">
    <source>
        <dbReference type="ARBA" id="ARBA00022989"/>
    </source>
</evidence>
<dbReference type="InterPro" id="IPR051223">
    <property type="entry name" value="Polycystin"/>
</dbReference>
<keyword evidence="6" id="KW-0325">Glycoprotein</keyword>
<dbReference type="EMBL" id="CACVKT020002382">
    <property type="protein sequence ID" value="CAC5377681.1"/>
    <property type="molecule type" value="Genomic_DNA"/>
</dbReference>
<dbReference type="GO" id="GO:0016020">
    <property type="term" value="C:membrane"/>
    <property type="evidence" value="ECO:0007669"/>
    <property type="project" value="UniProtKB-SubCell"/>
</dbReference>
<feature type="transmembrane region" description="Helical" evidence="8">
    <location>
        <begin position="211"/>
        <end position="230"/>
    </location>
</feature>
<dbReference type="Pfam" id="PF20519">
    <property type="entry name" value="Polycystin_dom"/>
    <property type="match status" value="1"/>
</dbReference>
<dbReference type="InterPro" id="IPR003915">
    <property type="entry name" value="PKD_2"/>
</dbReference>
<dbReference type="Pfam" id="PF08016">
    <property type="entry name" value="PKD_channel"/>
    <property type="match status" value="1"/>
</dbReference>
<evidence type="ECO:0000256" key="3">
    <source>
        <dbReference type="ARBA" id="ARBA00022692"/>
    </source>
</evidence>
<dbReference type="Proteomes" id="UP000507470">
    <property type="component" value="Unassembled WGS sequence"/>
</dbReference>
<name>A0A6J8B2P3_MYTCO</name>
<evidence type="ECO:0000259" key="9">
    <source>
        <dbReference type="Pfam" id="PF08016"/>
    </source>
</evidence>
<proteinExistence type="inferred from homology"/>
<evidence type="ECO:0000256" key="7">
    <source>
        <dbReference type="SAM" id="MobiDB-lite"/>
    </source>
</evidence>
<gene>
    <name evidence="11" type="ORF">MCOR_13973</name>
</gene>
<dbReference type="InterPro" id="IPR013122">
    <property type="entry name" value="PKD1_2_channel"/>
</dbReference>
<dbReference type="AlphaFoldDB" id="A0A6J8B2P3"/>
<feature type="region of interest" description="Disordered" evidence="7">
    <location>
        <begin position="498"/>
        <end position="521"/>
    </location>
</feature>
<evidence type="ECO:0000256" key="2">
    <source>
        <dbReference type="ARBA" id="ARBA00007200"/>
    </source>
</evidence>
<reference evidence="11 12" key="1">
    <citation type="submission" date="2020-06" db="EMBL/GenBank/DDBJ databases">
        <authorList>
            <person name="Li R."/>
            <person name="Bekaert M."/>
        </authorList>
    </citation>
    <scope>NUCLEOTIDE SEQUENCE [LARGE SCALE GENOMIC DNA]</scope>
    <source>
        <strain evidence="12">wild</strain>
    </source>
</reference>
<evidence type="ECO:0000313" key="12">
    <source>
        <dbReference type="Proteomes" id="UP000507470"/>
    </source>
</evidence>
<protein>
    <submittedName>
        <fullName evidence="11">Uncharacterized protein</fullName>
    </submittedName>
</protein>
<dbReference type="Gene3D" id="1.10.287.70">
    <property type="match status" value="1"/>
</dbReference>
<feature type="transmembrane region" description="Helical" evidence="8">
    <location>
        <begin position="397"/>
        <end position="418"/>
    </location>
</feature>
<evidence type="ECO:0000256" key="5">
    <source>
        <dbReference type="ARBA" id="ARBA00023136"/>
    </source>
</evidence>